<feature type="region of interest" description="Disordered" evidence="1">
    <location>
        <begin position="117"/>
        <end position="336"/>
    </location>
</feature>
<dbReference type="EMBL" id="MU001643">
    <property type="protein sequence ID" value="KAF2478790.1"/>
    <property type="molecule type" value="Genomic_DNA"/>
</dbReference>
<protein>
    <submittedName>
        <fullName evidence="3">Uncharacterized protein</fullName>
    </submittedName>
</protein>
<accession>A0A6A6PFP8</accession>
<evidence type="ECO:0000313" key="4">
    <source>
        <dbReference type="Proteomes" id="UP000799767"/>
    </source>
</evidence>
<feature type="compositionally biased region" description="Basic and acidic residues" evidence="1">
    <location>
        <begin position="323"/>
        <end position="336"/>
    </location>
</feature>
<evidence type="ECO:0000256" key="1">
    <source>
        <dbReference type="SAM" id="MobiDB-lite"/>
    </source>
</evidence>
<dbReference type="AlphaFoldDB" id="A0A6A6PFP8"/>
<evidence type="ECO:0000256" key="2">
    <source>
        <dbReference type="SAM" id="Phobius"/>
    </source>
</evidence>
<dbReference type="GeneID" id="54475931"/>
<evidence type="ECO:0000313" key="3">
    <source>
        <dbReference type="EMBL" id="KAF2478790.1"/>
    </source>
</evidence>
<sequence length="349" mass="38128">MSGRDLVDVPYRMIVPKSLTMPCILRSAHNSSYFSQRNTLNPTLLRRNSADGSAEPALIIILVAIGASLAVSVLWCYLKNYTAVPYGRQLPGVRTRARHAKSCQPPCYRPVRVRGLVRASDKQSNGRHATSTYVNAPKRARAPPLPAPPSEPRSDSRWGPPSPPPSSPWQLNRPPPSPAQAWRATLPTATTISTAPTARAPPTAATISTAPTARTTFTRAPSASISRTASTAPSTRPPTRAPPFIGSDQSYHTAPEVVVRQPSNARRSSRTAPTVPRQAARDPRANQQQRVADWVAAHAPSSNPGKFHTEVVRPDAEASSAGREGREGRKRVRFESPERGRYYWRRVVR</sequence>
<feature type="compositionally biased region" description="Low complexity" evidence="1">
    <location>
        <begin position="183"/>
        <end position="234"/>
    </location>
</feature>
<keyword evidence="2" id="KW-0472">Membrane</keyword>
<dbReference type="Proteomes" id="UP000799767">
    <property type="component" value="Unassembled WGS sequence"/>
</dbReference>
<feature type="compositionally biased region" description="Basic and acidic residues" evidence="1">
    <location>
        <begin position="307"/>
        <end position="316"/>
    </location>
</feature>
<gene>
    <name evidence="3" type="ORF">BDY17DRAFT_305845</name>
</gene>
<keyword evidence="2" id="KW-0812">Transmembrane</keyword>
<keyword evidence="4" id="KW-1185">Reference proteome</keyword>
<feature type="transmembrane region" description="Helical" evidence="2">
    <location>
        <begin position="57"/>
        <end position="78"/>
    </location>
</feature>
<keyword evidence="2" id="KW-1133">Transmembrane helix</keyword>
<dbReference type="RefSeq" id="XP_033585360.1">
    <property type="nucleotide sequence ID" value="XM_033734929.1"/>
</dbReference>
<reference evidence="3" key="1">
    <citation type="journal article" date="2020" name="Stud. Mycol.">
        <title>101 Dothideomycetes genomes: a test case for predicting lifestyles and emergence of pathogens.</title>
        <authorList>
            <person name="Haridas S."/>
            <person name="Albert R."/>
            <person name="Binder M."/>
            <person name="Bloem J."/>
            <person name="Labutti K."/>
            <person name="Salamov A."/>
            <person name="Andreopoulos B."/>
            <person name="Baker S."/>
            <person name="Barry K."/>
            <person name="Bills G."/>
            <person name="Bluhm B."/>
            <person name="Cannon C."/>
            <person name="Castanera R."/>
            <person name="Culley D."/>
            <person name="Daum C."/>
            <person name="Ezra D."/>
            <person name="Gonzalez J."/>
            <person name="Henrissat B."/>
            <person name="Kuo A."/>
            <person name="Liang C."/>
            <person name="Lipzen A."/>
            <person name="Lutzoni F."/>
            <person name="Magnuson J."/>
            <person name="Mondo S."/>
            <person name="Nolan M."/>
            <person name="Ohm R."/>
            <person name="Pangilinan J."/>
            <person name="Park H.-J."/>
            <person name="Ramirez L."/>
            <person name="Alfaro M."/>
            <person name="Sun H."/>
            <person name="Tritt A."/>
            <person name="Yoshinaga Y."/>
            <person name="Zwiers L.-H."/>
            <person name="Turgeon B."/>
            <person name="Goodwin S."/>
            <person name="Spatafora J."/>
            <person name="Crous P."/>
            <person name="Grigoriev I."/>
        </authorList>
    </citation>
    <scope>NUCLEOTIDE SEQUENCE</scope>
    <source>
        <strain evidence="3">CBS 113389</strain>
    </source>
</reference>
<name>A0A6A6PFP8_9PEZI</name>
<feature type="compositionally biased region" description="Pro residues" evidence="1">
    <location>
        <begin position="160"/>
        <end position="178"/>
    </location>
</feature>
<organism evidence="3 4">
    <name type="scientific">Neohortaea acidophila</name>
    <dbReference type="NCBI Taxonomy" id="245834"/>
    <lineage>
        <taxon>Eukaryota</taxon>
        <taxon>Fungi</taxon>
        <taxon>Dikarya</taxon>
        <taxon>Ascomycota</taxon>
        <taxon>Pezizomycotina</taxon>
        <taxon>Dothideomycetes</taxon>
        <taxon>Dothideomycetidae</taxon>
        <taxon>Mycosphaerellales</taxon>
        <taxon>Teratosphaeriaceae</taxon>
        <taxon>Neohortaea</taxon>
    </lineage>
</organism>
<feature type="compositionally biased region" description="Polar residues" evidence="1">
    <location>
        <begin position="261"/>
        <end position="272"/>
    </location>
</feature>
<proteinExistence type="predicted"/>
<feature type="compositionally biased region" description="Polar residues" evidence="1">
    <location>
        <begin position="122"/>
        <end position="134"/>
    </location>
</feature>